<dbReference type="InterPro" id="IPR036157">
    <property type="entry name" value="dUTPase-like_sf"/>
</dbReference>
<reference evidence="2" key="1">
    <citation type="journal article" date="2014" name="Science">
        <title>Structural and functional partitioning of bread wheat chromosome 3B.</title>
        <authorList>
            <person name="Choulet F."/>
            <person name="Alberti A."/>
            <person name="Theil S."/>
            <person name="Glover N."/>
            <person name="Barbe V."/>
            <person name="Daron J."/>
            <person name="Pingault L."/>
            <person name="Sourdille P."/>
            <person name="Couloux A."/>
            <person name="Paux E."/>
            <person name="Leroy P."/>
            <person name="Mangenot S."/>
            <person name="Guilhot N."/>
            <person name="Le Gouis J."/>
            <person name="Balfourier F."/>
            <person name="Alaux M."/>
            <person name="Jamilloux V."/>
            <person name="Poulain J."/>
            <person name="Durand C."/>
            <person name="Bellec A."/>
            <person name="Gaspin C."/>
            <person name="Safar J."/>
            <person name="Dolezel J."/>
            <person name="Rogers J."/>
            <person name="Vandepoele K."/>
            <person name="Aury J.M."/>
            <person name="Mayer K."/>
            <person name="Berges H."/>
            <person name="Quesneville H."/>
            <person name="Wincker P."/>
            <person name="Feuillet C."/>
        </authorList>
    </citation>
    <scope>NUCLEOTIDE SEQUENCE</scope>
</reference>
<protein>
    <recommendedName>
        <fullName evidence="1">Senescence domain-containing protein</fullName>
    </recommendedName>
</protein>
<dbReference type="Gene3D" id="2.70.40.10">
    <property type="match status" value="1"/>
</dbReference>
<organism evidence="2">
    <name type="scientific">Triticum aestivum</name>
    <name type="common">Wheat</name>
    <dbReference type="NCBI Taxonomy" id="4565"/>
    <lineage>
        <taxon>Eukaryota</taxon>
        <taxon>Viridiplantae</taxon>
        <taxon>Streptophyta</taxon>
        <taxon>Embryophyta</taxon>
        <taxon>Tracheophyta</taxon>
        <taxon>Spermatophyta</taxon>
        <taxon>Magnoliopsida</taxon>
        <taxon>Liliopsida</taxon>
        <taxon>Poales</taxon>
        <taxon>Poaceae</taxon>
        <taxon>BOP clade</taxon>
        <taxon>Pooideae</taxon>
        <taxon>Triticodae</taxon>
        <taxon>Triticeae</taxon>
        <taxon>Triticinae</taxon>
        <taxon>Triticum</taxon>
    </lineage>
</organism>
<dbReference type="EMBL" id="HG670306">
    <property type="protein sequence ID" value="CDM87060.1"/>
    <property type="molecule type" value="Genomic_DNA"/>
</dbReference>
<dbReference type="InterPro" id="IPR045036">
    <property type="entry name" value="Spartin-like"/>
</dbReference>
<accession>A0A080YUI0</accession>
<feature type="domain" description="Senescence" evidence="1">
    <location>
        <begin position="21"/>
        <end position="65"/>
    </location>
</feature>
<sequence length="192" mass="21543">MEFVDLKMDWTNGYITRAPDSKVWDVVQVSGKNVMQTSSVVTTSVVTHRYGGQAGEITQDYLHATVAQTIVQVIVTPEIAEVEDLNANAAVREEGGLGSTGVSTLRLEWLCTQMIELKQLKMETLRGELHVFGEKCGAVLITDKHENTYTFDLETRKMEEVVAWPHGQTIFPWNVMPLEIDWPAIFVSRLTS</sequence>
<gene>
    <name evidence="2" type="ORF">TRAES_3BF076800060CFD_c1</name>
</gene>
<evidence type="ECO:0000313" key="2">
    <source>
        <dbReference type="EMBL" id="CDM87060.1"/>
    </source>
</evidence>
<dbReference type="AlphaFoldDB" id="A0A080YUI0"/>
<evidence type="ECO:0000259" key="1">
    <source>
        <dbReference type="Pfam" id="PF06911"/>
    </source>
</evidence>
<dbReference type="PANTHER" id="PTHR21068">
    <property type="entry name" value="SPARTIN"/>
    <property type="match status" value="1"/>
</dbReference>
<dbReference type="InterPro" id="IPR009686">
    <property type="entry name" value="Senescence/spartin_C"/>
</dbReference>
<dbReference type="HOGENOM" id="CLU_1417469_0_0_1"/>
<proteinExistence type="predicted"/>
<dbReference type="Pfam" id="PF06911">
    <property type="entry name" value="Senescence"/>
    <property type="match status" value="1"/>
</dbReference>
<dbReference type="PANTHER" id="PTHR21068:SF33">
    <property type="entry name" value="OS03G0241900 PROTEIN"/>
    <property type="match status" value="1"/>
</dbReference>
<name>A0A080YUI0_WHEAT</name>